<evidence type="ECO:0000256" key="1">
    <source>
        <dbReference type="SAM" id="Phobius"/>
    </source>
</evidence>
<feature type="transmembrane region" description="Helical" evidence="1">
    <location>
        <begin position="90"/>
        <end position="108"/>
    </location>
</feature>
<dbReference type="AlphaFoldDB" id="A0A4V1N157"/>
<protein>
    <submittedName>
        <fullName evidence="2">Uncharacterized protein</fullName>
    </submittedName>
</protein>
<reference evidence="2 3" key="1">
    <citation type="submission" date="2019-01" db="EMBL/GenBank/DDBJ databases">
        <title>Pseudoxanthomonas composti sp. nov., isolated from compost.</title>
        <authorList>
            <person name="Yang G."/>
        </authorList>
    </citation>
    <scope>NUCLEOTIDE SEQUENCE [LARGE SCALE GENOMIC DNA]</scope>
    <source>
        <strain evidence="2 3">GSS15</strain>
    </source>
</reference>
<feature type="transmembrane region" description="Helical" evidence="1">
    <location>
        <begin position="58"/>
        <end position="78"/>
    </location>
</feature>
<dbReference type="EMBL" id="SAWZ01000004">
    <property type="protein sequence ID" value="RXR06104.1"/>
    <property type="molecule type" value="Genomic_DNA"/>
</dbReference>
<keyword evidence="1" id="KW-0472">Membrane</keyword>
<dbReference type="OrthoDB" id="9953502at2"/>
<accession>A0A4V1N157</accession>
<keyword evidence="3" id="KW-1185">Reference proteome</keyword>
<gene>
    <name evidence="2" type="ORF">EPA99_09710</name>
</gene>
<dbReference type="RefSeq" id="WP_129471015.1">
    <property type="nucleotide sequence ID" value="NZ_SAWZ01000004.1"/>
</dbReference>
<dbReference type="Proteomes" id="UP000289784">
    <property type="component" value="Unassembled WGS sequence"/>
</dbReference>
<sequence length="118" mass="12797">MQGDNFNKAIAVTSLVTLAAALALCIPVAERLLAAIWQWYKFAGYSDDGHISLSIEAGLLFSTLLAVLFLSGLWLYQLAKRRAAVHAKHWSFMAVCTAVAAAAGYWLLGASSLNVWRP</sequence>
<keyword evidence="1" id="KW-1133">Transmembrane helix</keyword>
<evidence type="ECO:0000313" key="2">
    <source>
        <dbReference type="EMBL" id="RXR06104.1"/>
    </source>
</evidence>
<organism evidence="2 3">
    <name type="scientific">Pseudoxanthomonas composti</name>
    <dbReference type="NCBI Taxonomy" id="2137479"/>
    <lineage>
        <taxon>Bacteria</taxon>
        <taxon>Pseudomonadati</taxon>
        <taxon>Pseudomonadota</taxon>
        <taxon>Gammaproteobacteria</taxon>
        <taxon>Lysobacterales</taxon>
        <taxon>Lysobacteraceae</taxon>
        <taxon>Pseudoxanthomonas</taxon>
    </lineage>
</organism>
<proteinExistence type="predicted"/>
<keyword evidence="1" id="KW-0812">Transmembrane</keyword>
<comment type="caution">
    <text evidence="2">The sequence shown here is derived from an EMBL/GenBank/DDBJ whole genome shotgun (WGS) entry which is preliminary data.</text>
</comment>
<evidence type="ECO:0000313" key="3">
    <source>
        <dbReference type="Proteomes" id="UP000289784"/>
    </source>
</evidence>
<name>A0A4V1N157_9GAMM</name>